<evidence type="ECO:0000256" key="3">
    <source>
        <dbReference type="ARBA" id="ARBA00022679"/>
    </source>
</evidence>
<feature type="transmembrane region" description="Helical" evidence="8">
    <location>
        <begin position="382"/>
        <end position="399"/>
    </location>
</feature>
<keyword evidence="5 8" id="KW-1133">Transmembrane helix</keyword>
<protein>
    <submittedName>
        <fullName evidence="9">DUF2029 domain-containing protein</fullName>
    </submittedName>
</protein>
<accession>A0AA88FJ92</accession>
<dbReference type="InterPro" id="IPR018584">
    <property type="entry name" value="GT87"/>
</dbReference>
<keyword evidence="10" id="KW-1185">Reference proteome</keyword>
<organism evidence="9 10">
    <name type="scientific">Hymenobacter busanensis</name>
    <dbReference type="NCBI Taxonomy" id="2607656"/>
    <lineage>
        <taxon>Bacteria</taxon>
        <taxon>Pseudomonadati</taxon>
        <taxon>Bacteroidota</taxon>
        <taxon>Cytophagia</taxon>
        <taxon>Cytophagales</taxon>
        <taxon>Hymenobacteraceae</taxon>
        <taxon>Hymenobacter</taxon>
    </lineage>
</organism>
<feature type="transmembrane region" description="Helical" evidence="8">
    <location>
        <begin position="101"/>
        <end position="123"/>
    </location>
</feature>
<dbReference type="GO" id="GO:0005886">
    <property type="term" value="C:plasma membrane"/>
    <property type="evidence" value="ECO:0007669"/>
    <property type="project" value="UniProtKB-SubCell"/>
</dbReference>
<dbReference type="AlphaFoldDB" id="A0AA88FJ92"/>
<feature type="transmembrane region" description="Helical" evidence="8">
    <location>
        <begin position="277"/>
        <end position="293"/>
    </location>
</feature>
<feature type="transmembrane region" description="Helical" evidence="8">
    <location>
        <begin position="184"/>
        <end position="209"/>
    </location>
</feature>
<feature type="transmembrane region" description="Helical" evidence="8">
    <location>
        <begin position="322"/>
        <end position="339"/>
    </location>
</feature>
<feature type="transmembrane region" description="Helical" evidence="8">
    <location>
        <begin position="300"/>
        <end position="316"/>
    </location>
</feature>
<proteinExistence type="inferred from homology"/>
<feature type="transmembrane region" description="Helical" evidence="8">
    <location>
        <begin position="42"/>
        <end position="60"/>
    </location>
</feature>
<comment type="subcellular location">
    <subcellularLocation>
        <location evidence="1">Cell membrane</location>
        <topology evidence="1">Multi-pass membrane protein</topology>
    </subcellularLocation>
</comment>
<evidence type="ECO:0000256" key="6">
    <source>
        <dbReference type="ARBA" id="ARBA00023136"/>
    </source>
</evidence>
<evidence type="ECO:0000313" key="9">
    <source>
        <dbReference type="EMBL" id="KAA9332055.1"/>
    </source>
</evidence>
<keyword evidence="4 8" id="KW-0812">Transmembrane</keyword>
<gene>
    <name evidence="9" type="ORF">F0P96_11230</name>
</gene>
<keyword evidence="6 8" id="KW-0472">Membrane</keyword>
<dbReference type="Proteomes" id="UP000326380">
    <property type="component" value="Unassembled WGS sequence"/>
</dbReference>
<comment type="caution">
    <text evidence="9">The sequence shown here is derived from an EMBL/GenBank/DDBJ whole genome shotgun (WGS) entry which is preliminary data.</text>
</comment>
<dbReference type="GO" id="GO:0016758">
    <property type="term" value="F:hexosyltransferase activity"/>
    <property type="evidence" value="ECO:0007669"/>
    <property type="project" value="InterPro"/>
</dbReference>
<evidence type="ECO:0000256" key="7">
    <source>
        <dbReference type="ARBA" id="ARBA00024033"/>
    </source>
</evidence>
<evidence type="ECO:0000256" key="5">
    <source>
        <dbReference type="ARBA" id="ARBA00022989"/>
    </source>
</evidence>
<sequence>MRRPGRRWEAGAAAVPLRFPLQPSFPAVFRSRFSSVVVQPRFVLVLYSVLLLVATAQQYLKHTIDNYKIFTVPFWHLLAGRDLYADYPTLYSVPYKYSPTFALFMGWAAAMPDWLGLLLWNALNLAVCYPALRRLFPDQRRGLVLLLLLAIDTLTALQNSQSNNLLLGLMLWTYINLESGKYRWAGLCIALAFFIKVYGIGIGLIFLFYPGWWRAALWAVAFGILLALAPLLVASWPEFVRMYEGWYTIVRVSATGVQLSVMGVLETWFGWPIPKGVVQGLGLATLLLPLLHWRSWAEVHYRRLYVAAILIFVVIFNQMAESPTFVIAVAGFGLWFLAYHRSVPGLAWGLLGLVLVFTSLSPSDLFPAAVRNGVFVPYKIKAVPMILAWLLIMVQLLWYPRWCARLAQADAESARHTPELAA</sequence>
<evidence type="ECO:0000256" key="1">
    <source>
        <dbReference type="ARBA" id="ARBA00004651"/>
    </source>
</evidence>
<evidence type="ECO:0000313" key="10">
    <source>
        <dbReference type="Proteomes" id="UP000326380"/>
    </source>
</evidence>
<feature type="transmembrane region" description="Helical" evidence="8">
    <location>
        <begin position="215"/>
        <end position="236"/>
    </location>
</feature>
<evidence type="ECO:0000256" key="4">
    <source>
        <dbReference type="ARBA" id="ARBA00022692"/>
    </source>
</evidence>
<evidence type="ECO:0000256" key="8">
    <source>
        <dbReference type="SAM" id="Phobius"/>
    </source>
</evidence>
<dbReference type="EMBL" id="VTWU01000004">
    <property type="protein sequence ID" value="KAA9332055.1"/>
    <property type="molecule type" value="Genomic_DNA"/>
</dbReference>
<comment type="similarity">
    <text evidence="7">Belongs to the glycosyltransferase 87 family.</text>
</comment>
<feature type="transmembrane region" description="Helical" evidence="8">
    <location>
        <begin position="143"/>
        <end position="172"/>
    </location>
</feature>
<name>A0AA88FJ92_9BACT</name>
<evidence type="ECO:0000256" key="2">
    <source>
        <dbReference type="ARBA" id="ARBA00022475"/>
    </source>
</evidence>
<reference evidence="9 10" key="1">
    <citation type="submission" date="2019-09" db="EMBL/GenBank/DDBJ databases">
        <title>Genome sequence of Hymenobacter sp. M3.</title>
        <authorList>
            <person name="Srinivasan S."/>
        </authorList>
    </citation>
    <scope>NUCLEOTIDE SEQUENCE [LARGE SCALE GENOMIC DNA]</scope>
    <source>
        <strain evidence="9 10">M3</strain>
    </source>
</reference>
<feature type="transmembrane region" description="Helical" evidence="8">
    <location>
        <begin position="346"/>
        <end position="362"/>
    </location>
</feature>
<keyword evidence="3" id="KW-0808">Transferase</keyword>
<dbReference type="Pfam" id="PF09594">
    <property type="entry name" value="GT87"/>
    <property type="match status" value="1"/>
</dbReference>
<keyword evidence="2" id="KW-1003">Cell membrane</keyword>